<dbReference type="GO" id="GO:0046785">
    <property type="term" value="P:microtubule polymerization"/>
    <property type="evidence" value="ECO:0007669"/>
    <property type="project" value="InterPro"/>
</dbReference>
<evidence type="ECO:0000259" key="5">
    <source>
        <dbReference type="SMART" id="SM01349"/>
    </source>
</evidence>
<evidence type="ECO:0000256" key="3">
    <source>
        <dbReference type="ARBA" id="ARBA00023212"/>
    </source>
</evidence>
<dbReference type="GO" id="GO:0005856">
    <property type="term" value="C:cytoskeleton"/>
    <property type="evidence" value="ECO:0007669"/>
    <property type="project" value="UniProtKB-SubCell"/>
</dbReference>
<keyword evidence="7" id="KW-1185">Reference proteome</keyword>
<feature type="compositionally biased region" description="Basic and acidic residues" evidence="4">
    <location>
        <begin position="1"/>
        <end position="15"/>
    </location>
</feature>
<dbReference type="Gene3D" id="1.25.10.10">
    <property type="entry name" value="Leucine-rich Repeat Variant"/>
    <property type="match status" value="1"/>
</dbReference>
<feature type="non-terminal residue" evidence="6">
    <location>
        <position position="359"/>
    </location>
</feature>
<dbReference type="GO" id="GO:0007051">
    <property type="term" value="P:spindle organization"/>
    <property type="evidence" value="ECO:0007669"/>
    <property type="project" value="InterPro"/>
</dbReference>
<dbReference type="EMBL" id="UYRU01070785">
    <property type="protein sequence ID" value="VDN20240.1"/>
    <property type="molecule type" value="Genomic_DNA"/>
</dbReference>
<dbReference type="InterPro" id="IPR011989">
    <property type="entry name" value="ARM-like"/>
</dbReference>
<dbReference type="GO" id="GO:0051010">
    <property type="term" value="F:microtubule plus-end binding"/>
    <property type="evidence" value="ECO:0007669"/>
    <property type="project" value="InterPro"/>
</dbReference>
<dbReference type="Pfam" id="PF21041">
    <property type="entry name" value="XMAP215_CLASP_TOG"/>
    <property type="match status" value="1"/>
</dbReference>
<dbReference type="SUPFAM" id="SSF48371">
    <property type="entry name" value="ARM repeat"/>
    <property type="match status" value="1"/>
</dbReference>
<proteinExistence type="predicted"/>
<keyword evidence="2" id="KW-0963">Cytoplasm</keyword>
<organism evidence="6 7">
    <name type="scientific">Dibothriocephalus latus</name>
    <name type="common">Fish tapeworm</name>
    <name type="synonym">Diphyllobothrium latum</name>
    <dbReference type="NCBI Taxonomy" id="60516"/>
    <lineage>
        <taxon>Eukaryota</taxon>
        <taxon>Metazoa</taxon>
        <taxon>Spiralia</taxon>
        <taxon>Lophotrochozoa</taxon>
        <taxon>Platyhelminthes</taxon>
        <taxon>Cestoda</taxon>
        <taxon>Eucestoda</taxon>
        <taxon>Diphyllobothriidea</taxon>
        <taxon>Diphyllobothriidae</taxon>
        <taxon>Dibothriocephalus</taxon>
    </lineage>
</organism>
<comment type="subcellular location">
    <subcellularLocation>
        <location evidence="1">Cytoplasm</location>
        <location evidence="1">Cytoskeleton</location>
    </subcellularLocation>
</comment>
<dbReference type="SMART" id="SM01349">
    <property type="entry name" value="TOG"/>
    <property type="match status" value="1"/>
</dbReference>
<dbReference type="OrthoDB" id="205662at2759"/>
<dbReference type="AlphaFoldDB" id="A0A3P7M362"/>
<protein>
    <recommendedName>
        <fullName evidence="5">TOG domain-containing protein</fullName>
    </recommendedName>
</protein>
<evidence type="ECO:0000256" key="2">
    <source>
        <dbReference type="ARBA" id="ARBA00022490"/>
    </source>
</evidence>
<evidence type="ECO:0000256" key="1">
    <source>
        <dbReference type="ARBA" id="ARBA00004245"/>
    </source>
</evidence>
<evidence type="ECO:0000313" key="7">
    <source>
        <dbReference type="Proteomes" id="UP000281553"/>
    </source>
</evidence>
<feature type="domain" description="TOG" evidence="5">
    <location>
        <begin position="39"/>
        <end position="257"/>
    </location>
</feature>
<dbReference type="InterPro" id="IPR034085">
    <property type="entry name" value="TOG"/>
</dbReference>
<dbReference type="InterPro" id="IPR045110">
    <property type="entry name" value="XMAP215"/>
</dbReference>
<dbReference type="GO" id="GO:0030951">
    <property type="term" value="P:establishment or maintenance of microtubule cytoskeleton polarity"/>
    <property type="evidence" value="ECO:0007669"/>
    <property type="project" value="InterPro"/>
</dbReference>
<dbReference type="InterPro" id="IPR048491">
    <property type="entry name" value="XMAP215_CLASP_TOG"/>
</dbReference>
<feature type="region of interest" description="Disordered" evidence="4">
    <location>
        <begin position="1"/>
        <end position="23"/>
    </location>
</feature>
<dbReference type="Proteomes" id="UP000281553">
    <property type="component" value="Unassembled WGS sequence"/>
</dbReference>
<accession>A0A3P7M362</accession>
<dbReference type="InterPro" id="IPR016024">
    <property type="entry name" value="ARM-type_fold"/>
</dbReference>
<keyword evidence="3" id="KW-0206">Cytoskeleton</keyword>
<feature type="region of interest" description="Disordered" evidence="4">
    <location>
        <begin position="281"/>
        <end position="304"/>
    </location>
</feature>
<evidence type="ECO:0000313" key="6">
    <source>
        <dbReference type="EMBL" id="VDN20240.1"/>
    </source>
</evidence>
<gene>
    <name evidence="6" type="ORF">DILT_LOCUS13583</name>
</gene>
<reference evidence="6 7" key="1">
    <citation type="submission" date="2018-11" db="EMBL/GenBank/DDBJ databases">
        <authorList>
            <consortium name="Pathogen Informatics"/>
        </authorList>
    </citation>
    <scope>NUCLEOTIDE SEQUENCE [LARGE SCALE GENOMIC DNA]</scope>
</reference>
<dbReference type="GO" id="GO:0061863">
    <property type="term" value="F:microtubule plus end polymerase"/>
    <property type="evidence" value="ECO:0007669"/>
    <property type="project" value="InterPro"/>
</dbReference>
<evidence type="ECO:0000256" key="4">
    <source>
        <dbReference type="SAM" id="MobiDB-lite"/>
    </source>
</evidence>
<name>A0A3P7M362_DIBLA</name>
<dbReference type="PANTHER" id="PTHR12609">
    <property type="entry name" value="MICROTUBULE ASSOCIATED PROTEIN XMAP215"/>
    <property type="match status" value="1"/>
</dbReference>
<sequence>MQRRAKEEEKEEQGREGGNMNNNIPTVPYVKFLYDKCNSHAQETVMTRVKSSVWRERLSGMEDLFSVASSFDTSSAAFTQSLIRWLLEPPGLKDSNIQVRCRLLETLGAFLSAVRQPSLCGSLVETLVIGATDAMVEAKQVKSCGDCLDGLKKAASLDIVAEFILRRLENMKNPKSVLHSLGWLVGALDKSAARLDRKLVVECLKTGFQSRDGGVRQAFITLAGSIYQSQDCDPTLRQQLDPGRSALSSLLDNEFKQRDQAFLAKQRQPDSLADHFEDCIENRSDPTRPAASMSAAERKSRRVTTNLEMPSHALLESVHLSHMEDKTLLSVEYSENEACKTFQLASPAVPIMTCDPEAK</sequence>